<evidence type="ECO:0000256" key="1">
    <source>
        <dbReference type="ARBA" id="ARBA00004496"/>
    </source>
</evidence>
<evidence type="ECO:0000256" key="7">
    <source>
        <dbReference type="SAM" id="Phobius"/>
    </source>
</evidence>
<sequence>MKSLKTSFTTLILFAITSTIHFANTTDSLKQKLSKTFNPVERGELMYELGNHFLRVDMNRALDYAQDGIMLFKENKDLKLLGQLYHLKGNILLLKGQTLKARSAYFEAIQSFRKTHNRELEVRSLTNLCQVYQIEKNYDKALIEYDKAIEHVKDLSIDVQEELLPHLLLNKGTLYDAINEPENAIHLFNEVIRMCTSESQLIMKGKALHNLSNQYANQKRYIDAQEVLNASYKIKQTLGDTRGEINSLLAFAHIASQQGFIHKAETFYITALHKGETLKSPVDIKNVYKNLYLLFEDIDTKKAFYYFKKFKKVSDDLLKQEYKKSITDLEEDQQETLENIKLVRDKEEQKKITWLLSCIFIGIILFILMILRVQRLKTINAKQNEEKATIAKELAIVEHQFTQEQNNALKNQVEFKDKELTTNIMHLMQQNELINKVSEDLLQIDTSLDASNKKKIRGIVYNLQNANQGEVWKELEYRFEQVHSAFFENLNKKHPTLSPNEKKLCAYLKLNLSTKDISNITHQSVKSIQIARYRLRKKLEITNTDIDFQTFFDSITYEEF</sequence>
<evidence type="ECO:0000313" key="10">
    <source>
        <dbReference type="Proteomes" id="UP000682802"/>
    </source>
</evidence>
<evidence type="ECO:0000256" key="4">
    <source>
        <dbReference type="ARBA" id="ARBA00022803"/>
    </source>
</evidence>
<feature type="chain" id="PRO_5047427782" evidence="8">
    <location>
        <begin position="24"/>
        <end position="560"/>
    </location>
</feature>
<dbReference type="Gene3D" id="1.25.40.10">
    <property type="entry name" value="Tetratricopeptide repeat domain"/>
    <property type="match status" value="2"/>
</dbReference>
<keyword evidence="7" id="KW-1133">Transmembrane helix</keyword>
<evidence type="ECO:0000313" key="9">
    <source>
        <dbReference type="EMBL" id="QWG06283.1"/>
    </source>
</evidence>
<dbReference type="Proteomes" id="UP000682802">
    <property type="component" value="Chromosome 1"/>
</dbReference>
<evidence type="ECO:0000256" key="5">
    <source>
        <dbReference type="ARBA" id="ARBA00038253"/>
    </source>
</evidence>
<dbReference type="InterPro" id="IPR016032">
    <property type="entry name" value="Sig_transdc_resp-reg_C-effctor"/>
</dbReference>
<keyword evidence="6" id="KW-0175">Coiled coil</keyword>
<dbReference type="SUPFAM" id="SSF46894">
    <property type="entry name" value="C-terminal effector domain of the bipartite response regulators"/>
    <property type="match status" value="1"/>
</dbReference>
<comment type="similarity">
    <text evidence="5">Belongs to the Rap family.</text>
</comment>
<keyword evidence="8" id="KW-0732">Signal</keyword>
<keyword evidence="3" id="KW-0677">Repeat</keyword>
<comment type="subcellular location">
    <subcellularLocation>
        <location evidence="1">Cytoplasm</location>
    </subcellularLocation>
</comment>
<protein>
    <submittedName>
        <fullName evidence="9">Tetratricopeptide repeat protein</fullName>
    </submittedName>
</protein>
<dbReference type="InterPro" id="IPR051476">
    <property type="entry name" value="Bac_ResReg_Asp_Phosphatase"/>
</dbReference>
<feature type="signal peptide" evidence="8">
    <location>
        <begin position="1"/>
        <end position="23"/>
    </location>
</feature>
<name>A0ABX8GRR9_9BACT</name>
<dbReference type="EMBL" id="CP076128">
    <property type="protein sequence ID" value="QWG06283.1"/>
    <property type="molecule type" value="Genomic_DNA"/>
</dbReference>
<keyword evidence="7" id="KW-0812">Transmembrane</keyword>
<dbReference type="PANTHER" id="PTHR46630">
    <property type="entry name" value="TETRATRICOPEPTIDE REPEAT PROTEIN 29"/>
    <property type="match status" value="1"/>
</dbReference>
<feature type="transmembrane region" description="Helical" evidence="7">
    <location>
        <begin position="352"/>
        <end position="373"/>
    </location>
</feature>
<organism evidence="9 10">
    <name type="scientific">Flammeovirga kamogawensis</name>
    <dbReference type="NCBI Taxonomy" id="373891"/>
    <lineage>
        <taxon>Bacteria</taxon>
        <taxon>Pseudomonadati</taxon>
        <taxon>Bacteroidota</taxon>
        <taxon>Cytophagia</taxon>
        <taxon>Cytophagales</taxon>
        <taxon>Flammeovirgaceae</taxon>
        <taxon>Flammeovirga</taxon>
    </lineage>
</organism>
<dbReference type="RefSeq" id="WP_144073706.1">
    <property type="nucleotide sequence ID" value="NZ_CP076128.1"/>
</dbReference>
<evidence type="ECO:0000256" key="8">
    <source>
        <dbReference type="SAM" id="SignalP"/>
    </source>
</evidence>
<keyword evidence="2" id="KW-0963">Cytoplasm</keyword>
<evidence type="ECO:0000256" key="3">
    <source>
        <dbReference type="ARBA" id="ARBA00022737"/>
    </source>
</evidence>
<dbReference type="SMART" id="SM00028">
    <property type="entry name" value="TPR"/>
    <property type="match status" value="5"/>
</dbReference>
<keyword evidence="10" id="KW-1185">Reference proteome</keyword>
<dbReference type="InterPro" id="IPR011990">
    <property type="entry name" value="TPR-like_helical_dom_sf"/>
</dbReference>
<proteinExistence type="inferred from homology"/>
<feature type="coiled-coil region" evidence="6">
    <location>
        <begin position="319"/>
        <end position="350"/>
    </location>
</feature>
<reference evidence="9 10" key="1">
    <citation type="submission" date="2021-05" db="EMBL/GenBank/DDBJ databases">
        <title>Comparative genomic studies on the polysaccharide-degrading batcterial strains of the Flammeovirga genus.</title>
        <authorList>
            <person name="Zewei F."/>
            <person name="Zheng Z."/>
            <person name="Yu L."/>
            <person name="Ruyue G."/>
            <person name="Yanhong M."/>
            <person name="Yuanyuan C."/>
            <person name="Jingyan G."/>
            <person name="Wenjun H."/>
        </authorList>
    </citation>
    <scope>NUCLEOTIDE SEQUENCE [LARGE SCALE GENOMIC DNA]</scope>
    <source>
        <strain evidence="9 10">YS10</strain>
    </source>
</reference>
<evidence type="ECO:0000256" key="6">
    <source>
        <dbReference type="SAM" id="Coils"/>
    </source>
</evidence>
<dbReference type="SUPFAM" id="SSF48452">
    <property type="entry name" value="TPR-like"/>
    <property type="match status" value="2"/>
</dbReference>
<dbReference type="PANTHER" id="PTHR46630:SF1">
    <property type="entry name" value="TETRATRICOPEPTIDE REPEAT PROTEIN 29"/>
    <property type="match status" value="1"/>
</dbReference>
<evidence type="ECO:0000256" key="2">
    <source>
        <dbReference type="ARBA" id="ARBA00022490"/>
    </source>
</evidence>
<keyword evidence="7" id="KW-0472">Membrane</keyword>
<keyword evidence="4" id="KW-0802">TPR repeat</keyword>
<accession>A0ABX8GRR9</accession>
<dbReference type="InterPro" id="IPR019734">
    <property type="entry name" value="TPR_rpt"/>
</dbReference>
<gene>
    <name evidence="9" type="ORF">KM029_13175</name>
</gene>